<protein>
    <recommendedName>
        <fullName evidence="2">HAT C-terminal dimerisation domain-containing protein</fullName>
    </recommendedName>
</protein>
<accession>A0A225UXM6</accession>
<gene>
    <name evidence="3" type="ORF">PHMEG_00032201</name>
</gene>
<name>A0A225UXM6_9STRA</name>
<evidence type="ECO:0000256" key="1">
    <source>
        <dbReference type="SAM" id="MobiDB-lite"/>
    </source>
</evidence>
<dbReference type="InterPro" id="IPR008906">
    <property type="entry name" value="HATC_C_dom"/>
</dbReference>
<dbReference type="STRING" id="4795.A0A225UXM6"/>
<dbReference type="GO" id="GO:0046983">
    <property type="term" value="F:protein dimerization activity"/>
    <property type="evidence" value="ECO:0007669"/>
    <property type="project" value="InterPro"/>
</dbReference>
<dbReference type="Proteomes" id="UP000198211">
    <property type="component" value="Unassembled WGS sequence"/>
</dbReference>
<dbReference type="Pfam" id="PF05699">
    <property type="entry name" value="Dimer_Tnp_hAT"/>
    <property type="match status" value="1"/>
</dbReference>
<sequence length="159" mass="18475">WRGETRDDNYRYNPLNWWSLPSKSYVLVRQFAKILLSIPTSSASSERGWSIHGFIHTKLRNRLSPDKVNKLVFVYTNIARKSEVNHIMYQLFPEACDDSDSSNSSEGEDNVSRRRNVPMSAILQSPVVGEPHQQDDNEPDNVLMTPFQRRQTQFTCQTR</sequence>
<feature type="compositionally biased region" description="Low complexity" evidence="1">
    <location>
        <begin position="145"/>
        <end position="159"/>
    </location>
</feature>
<evidence type="ECO:0000259" key="2">
    <source>
        <dbReference type="Pfam" id="PF05699"/>
    </source>
</evidence>
<evidence type="ECO:0000313" key="3">
    <source>
        <dbReference type="EMBL" id="OWY97306.1"/>
    </source>
</evidence>
<dbReference type="InterPro" id="IPR012337">
    <property type="entry name" value="RNaseH-like_sf"/>
</dbReference>
<feature type="region of interest" description="Disordered" evidence="1">
    <location>
        <begin position="96"/>
        <end position="159"/>
    </location>
</feature>
<organism evidence="3 4">
    <name type="scientific">Phytophthora megakarya</name>
    <dbReference type="NCBI Taxonomy" id="4795"/>
    <lineage>
        <taxon>Eukaryota</taxon>
        <taxon>Sar</taxon>
        <taxon>Stramenopiles</taxon>
        <taxon>Oomycota</taxon>
        <taxon>Peronosporomycetes</taxon>
        <taxon>Peronosporales</taxon>
        <taxon>Peronosporaceae</taxon>
        <taxon>Phytophthora</taxon>
    </lineage>
</organism>
<dbReference type="OrthoDB" id="125165at2759"/>
<keyword evidence="4" id="KW-1185">Reference proteome</keyword>
<feature type="non-terminal residue" evidence="3">
    <location>
        <position position="1"/>
    </location>
</feature>
<feature type="domain" description="HAT C-terminal dimerisation" evidence="2">
    <location>
        <begin position="11"/>
        <end position="77"/>
    </location>
</feature>
<dbReference type="AlphaFoldDB" id="A0A225UXM6"/>
<dbReference type="EMBL" id="NBNE01010617">
    <property type="protein sequence ID" value="OWY97306.1"/>
    <property type="molecule type" value="Genomic_DNA"/>
</dbReference>
<dbReference type="SUPFAM" id="SSF53098">
    <property type="entry name" value="Ribonuclease H-like"/>
    <property type="match status" value="1"/>
</dbReference>
<evidence type="ECO:0000313" key="4">
    <source>
        <dbReference type="Proteomes" id="UP000198211"/>
    </source>
</evidence>
<reference evidence="4" key="1">
    <citation type="submission" date="2017-03" db="EMBL/GenBank/DDBJ databases">
        <title>Phytopthora megakarya and P. palmivora, two closely related causual agents of cacao black pod achieved similar genome size and gene model numbers by different mechanisms.</title>
        <authorList>
            <person name="Ali S."/>
            <person name="Shao J."/>
            <person name="Larry D.J."/>
            <person name="Kronmiller B."/>
            <person name="Shen D."/>
            <person name="Strem M.D."/>
            <person name="Melnick R.L."/>
            <person name="Guiltinan M.J."/>
            <person name="Tyler B.M."/>
            <person name="Meinhardt L.W."/>
            <person name="Bailey B.A."/>
        </authorList>
    </citation>
    <scope>NUCLEOTIDE SEQUENCE [LARGE SCALE GENOMIC DNA]</scope>
    <source>
        <strain evidence="4">zdho120</strain>
    </source>
</reference>
<comment type="caution">
    <text evidence="3">The sequence shown here is derived from an EMBL/GenBank/DDBJ whole genome shotgun (WGS) entry which is preliminary data.</text>
</comment>
<proteinExistence type="predicted"/>